<protein>
    <recommendedName>
        <fullName evidence="2">non-specific serine/threonine protein kinase</fullName>
        <ecNumber evidence="2">2.7.11.1</ecNumber>
    </recommendedName>
</protein>
<dbReference type="STRING" id="478820.A0A196SJD5"/>
<dbReference type="FunFam" id="3.30.200.20:FF:000097">
    <property type="entry name" value="Probable serine/threonine-protein kinase nek1"/>
    <property type="match status" value="1"/>
</dbReference>
<dbReference type="PROSITE" id="PS50011">
    <property type="entry name" value="PROTEIN_KINASE_DOM"/>
    <property type="match status" value="1"/>
</dbReference>
<dbReference type="Proteomes" id="UP000078348">
    <property type="component" value="Unassembled WGS sequence"/>
</dbReference>
<evidence type="ECO:0000256" key="9">
    <source>
        <dbReference type="ARBA" id="ARBA00048679"/>
    </source>
</evidence>
<keyword evidence="7 10" id="KW-0067">ATP-binding</keyword>
<dbReference type="FunFam" id="1.10.510.10:FF:000571">
    <property type="entry name" value="Maternal embryonic leucine zipper kinase"/>
    <property type="match status" value="1"/>
</dbReference>
<feature type="compositionally biased region" description="Low complexity" evidence="11">
    <location>
        <begin position="339"/>
        <end position="364"/>
    </location>
</feature>
<comment type="caution">
    <text evidence="13">The sequence shown here is derived from an EMBL/GenBank/DDBJ whole genome shotgun (WGS) entry which is preliminary data.</text>
</comment>
<comment type="catalytic activity">
    <reaction evidence="8">
        <text>L-threonyl-[protein] + ATP = O-phospho-L-threonyl-[protein] + ADP + H(+)</text>
        <dbReference type="Rhea" id="RHEA:46608"/>
        <dbReference type="Rhea" id="RHEA-COMP:11060"/>
        <dbReference type="Rhea" id="RHEA-COMP:11605"/>
        <dbReference type="ChEBI" id="CHEBI:15378"/>
        <dbReference type="ChEBI" id="CHEBI:30013"/>
        <dbReference type="ChEBI" id="CHEBI:30616"/>
        <dbReference type="ChEBI" id="CHEBI:61977"/>
        <dbReference type="ChEBI" id="CHEBI:456216"/>
        <dbReference type="EC" id="2.7.11.1"/>
    </reaction>
</comment>
<dbReference type="OrthoDB" id="248923at2759"/>
<evidence type="ECO:0000256" key="4">
    <source>
        <dbReference type="ARBA" id="ARBA00022679"/>
    </source>
</evidence>
<evidence type="ECO:0000256" key="6">
    <source>
        <dbReference type="ARBA" id="ARBA00022777"/>
    </source>
</evidence>
<dbReference type="PROSITE" id="PS00108">
    <property type="entry name" value="PROTEIN_KINASE_ST"/>
    <property type="match status" value="1"/>
</dbReference>
<feature type="region of interest" description="Disordered" evidence="11">
    <location>
        <begin position="461"/>
        <end position="561"/>
    </location>
</feature>
<dbReference type="SUPFAM" id="SSF56112">
    <property type="entry name" value="Protein kinase-like (PK-like)"/>
    <property type="match status" value="1"/>
</dbReference>
<dbReference type="InterPro" id="IPR000719">
    <property type="entry name" value="Prot_kinase_dom"/>
</dbReference>
<evidence type="ECO:0000256" key="11">
    <source>
        <dbReference type="SAM" id="MobiDB-lite"/>
    </source>
</evidence>
<feature type="compositionally biased region" description="Basic and acidic residues" evidence="11">
    <location>
        <begin position="519"/>
        <end position="541"/>
    </location>
</feature>
<organism evidence="13 14">
    <name type="scientific">Blastocystis sp. subtype 1 (strain ATCC 50177 / NandII)</name>
    <dbReference type="NCBI Taxonomy" id="478820"/>
    <lineage>
        <taxon>Eukaryota</taxon>
        <taxon>Sar</taxon>
        <taxon>Stramenopiles</taxon>
        <taxon>Bigyra</taxon>
        <taxon>Opalozoa</taxon>
        <taxon>Opalinata</taxon>
        <taxon>Blastocystidae</taxon>
        <taxon>Blastocystis</taxon>
    </lineage>
</organism>
<dbReference type="CDD" id="cd08215">
    <property type="entry name" value="STKc_Nek"/>
    <property type="match status" value="1"/>
</dbReference>
<dbReference type="GO" id="GO:0004674">
    <property type="term" value="F:protein serine/threonine kinase activity"/>
    <property type="evidence" value="ECO:0007669"/>
    <property type="project" value="UniProtKB-KW"/>
</dbReference>
<keyword evidence="3" id="KW-0723">Serine/threonine-protein kinase</keyword>
<evidence type="ECO:0000256" key="1">
    <source>
        <dbReference type="ARBA" id="ARBA00010886"/>
    </source>
</evidence>
<evidence type="ECO:0000313" key="13">
    <source>
        <dbReference type="EMBL" id="OAO17155.1"/>
    </source>
</evidence>
<feature type="region of interest" description="Disordered" evidence="11">
    <location>
        <begin position="339"/>
        <end position="366"/>
    </location>
</feature>
<keyword evidence="5 10" id="KW-0547">Nucleotide-binding</keyword>
<dbReference type="Pfam" id="PF00069">
    <property type="entry name" value="Pkinase"/>
    <property type="match status" value="1"/>
</dbReference>
<evidence type="ECO:0000313" key="14">
    <source>
        <dbReference type="Proteomes" id="UP000078348"/>
    </source>
</evidence>
<accession>A0A196SJD5</accession>
<dbReference type="InterPro" id="IPR017441">
    <property type="entry name" value="Protein_kinase_ATP_BS"/>
</dbReference>
<comment type="similarity">
    <text evidence="1">Belongs to the protein kinase superfamily. NEK Ser/Thr protein kinase family. NIMA subfamily.</text>
</comment>
<feature type="domain" description="Protein kinase" evidence="12">
    <location>
        <begin position="4"/>
        <end position="266"/>
    </location>
</feature>
<feature type="compositionally biased region" description="Basic and acidic residues" evidence="11">
    <location>
        <begin position="480"/>
        <end position="494"/>
    </location>
</feature>
<dbReference type="SMART" id="SM00220">
    <property type="entry name" value="S_TKc"/>
    <property type="match status" value="1"/>
</dbReference>
<dbReference type="PANTHER" id="PTHR44899:SF3">
    <property type="entry name" value="SERINE_THREONINE-PROTEIN KINASE NEK1"/>
    <property type="match status" value="1"/>
</dbReference>
<evidence type="ECO:0000256" key="3">
    <source>
        <dbReference type="ARBA" id="ARBA00022527"/>
    </source>
</evidence>
<evidence type="ECO:0000259" key="12">
    <source>
        <dbReference type="PROSITE" id="PS50011"/>
    </source>
</evidence>
<sequence length="583" mass="65313">MDKYVLLRRIGSGSYGIAYLGREKSSGDYYVFKEIDAKALPPEEVKKVAFEIKVLSTMRHDFIVRYHDYCKHNGNIYIIMGYCPGGDMHERIKKQGSTPFPSEQVFKWFLQTALVLHYLHTKKVIHRDIKPQNLFLDDKGDIKVGDFGISRVLQFTQDLAQTAVGTPLYVAPEVVKGVGYDAKADVWSMGCTFYEILTLNPPFSGISISDLMMKVRTANYQRISSRFDPELKELIESMIVVDPKQRPSIEDVLMKPCCMERLHRLYPQYIPTLFPYSAPVLNPSQPSIHSSRVSVASSQQSSSSHRSYYTRLSAISSPSRMPVVTPVVTPVITPMVTPVATPVTSNPSSGKQPKPHSSSHSSHSIVPQRIVSMTGSSSRHSIFSSDAEAEILPRRFSFPVQSIDPGTRPTSPTKGTLQVMETVEEKPGSVASVTPNEVVEKPKHPKYSITPTRIESDASASLLPNTPAAPSPTKAAVPVQEKRKESVKPLKEELISSVPIPKPLPIPPTAKRAPNHPPSVEKQKEGEKVKEDEKQKEREVTVKQPKSRRRKDMGLFDPWHTPTTHEIIEHNNALRRLRRKENL</sequence>
<evidence type="ECO:0000256" key="5">
    <source>
        <dbReference type="ARBA" id="ARBA00022741"/>
    </source>
</evidence>
<comment type="catalytic activity">
    <reaction evidence="9">
        <text>L-seryl-[protein] + ATP = O-phospho-L-seryl-[protein] + ADP + H(+)</text>
        <dbReference type="Rhea" id="RHEA:17989"/>
        <dbReference type="Rhea" id="RHEA-COMP:9863"/>
        <dbReference type="Rhea" id="RHEA-COMP:11604"/>
        <dbReference type="ChEBI" id="CHEBI:15378"/>
        <dbReference type="ChEBI" id="CHEBI:29999"/>
        <dbReference type="ChEBI" id="CHEBI:30616"/>
        <dbReference type="ChEBI" id="CHEBI:83421"/>
        <dbReference type="ChEBI" id="CHEBI:456216"/>
        <dbReference type="EC" id="2.7.11.1"/>
    </reaction>
</comment>
<keyword evidence="4" id="KW-0808">Transferase</keyword>
<dbReference type="InterPro" id="IPR011009">
    <property type="entry name" value="Kinase-like_dom_sf"/>
</dbReference>
<proteinExistence type="inferred from homology"/>
<dbReference type="InterPro" id="IPR051131">
    <property type="entry name" value="NEK_Ser/Thr_kinase_NIMA"/>
</dbReference>
<evidence type="ECO:0000256" key="10">
    <source>
        <dbReference type="PROSITE-ProRule" id="PRU10141"/>
    </source>
</evidence>
<gene>
    <name evidence="13" type="ORF">AV274_1094</name>
</gene>
<name>A0A196SJD5_BLAHN</name>
<dbReference type="Gene3D" id="1.10.510.10">
    <property type="entry name" value="Transferase(Phosphotransferase) domain 1"/>
    <property type="match status" value="1"/>
</dbReference>
<keyword evidence="6 13" id="KW-0418">Kinase</keyword>
<dbReference type="GO" id="GO:0005524">
    <property type="term" value="F:ATP binding"/>
    <property type="evidence" value="ECO:0007669"/>
    <property type="project" value="UniProtKB-UniRule"/>
</dbReference>
<evidence type="ECO:0000256" key="7">
    <source>
        <dbReference type="ARBA" id="ARBA00022840"/>
    </source>
</evidence>
<evidence type="ECO:0000256" key="8">
    <source>
        <dbReference type="ARBA" id="ARBA00047899"/>
    </source>
</evidence>
<dbReference type="AlphaFoldDB" id="A0A196SJD5"/>
<evidence type="ECO:0000256" key="2">
    <source>
        <dbReference type="ARBA" id="ARBA00012513"/>
    </source>
</evidence>
<dbReference type="EMBL" id="LXWW01000044">
    <property type="protein sequence ID" value="OAO17155.1"/>
    <property type="molecule type" value="Genomic_DNA"/>
</dbReference>
<keyword evidence="14" id="KW-1185">Reference proteome</keyword>
<reference evidence="13 14" key="1">
    <citation type="submission" date="2016-05" db="EMBL/GenBank/DDBJ databases">
        <title>Nuclear genome of Blastocystis sp. subtype 1 NandII.</title>
        <authorList>
            <person name="Gentekaki E."/>
            <person name="Curtis B."/>
            <person name="Stairs C."/>
            <person name="Eme L."/>
            <person name="Herman E."/>
            <person name="Klimes V."/>
            <person name="Arias M.C."/>
            <person name="Elias M."/>
            <person name="Hilliou F."/>
            <person name="Klute M."/>
            <person name="Malik S.-B."/>
            <person name="Pightling A."/>
            <person name="Rachubinski R."/>
            <person name="Salas D."/>
            <person name="Schlacht A."/>
            <person name="Suga H."/>
            <person name="Archibald J."/>
            <person name="Ball S.G."/>
            <person name="Clark G."/>
            <person name="Dacks J."/>
            <person name="Van Der Giezen M."/>
            <person name="Tsaousis A."/>
            <person name="Roger A."/>
        </authorList>
    </citation>
    <scope>NUCLEOTIDE SEQUENCE [LARGE SCALE GENOMIC DNA]</scope>
    <source>
        <strain evidence="14">ATCC 50177 / NandII</strain>
    </source>
</reference>
<dbReference type="EC" id="2.7.11.1" evidence="2"/>
<dbReference type="PANTHER" id="PTHR44899">
    <property type="entry name" value="CAMK FAMILY PROTEIN KINASE"/>
    <property type="match status" value="1"/>
</dbReference>
<dbReference type="PROSITE" id="PS00107">
    <property type="entry name" value="PROTEIN_KINASE_ATP"/>
    <property type="match status" value="1"/>
</dbReference>
<feature type="binding site" evidence="10">
    <location>
        <position position="33"/>
    </location>
    <ligand>
        <name>ATP</name>
        <dbReference type="ChEBI" id="CHEBI:30616"/>
    </ligand>
</feature>
<dbReference type="InterPro" id="IPR008271">
    <property type="entry name" value="Ser/Thr_kinase_AS"/>
</dbReference>